<organism evidence="4 5">
    <name type="scientific">Hesseltinella vesiculosa</name>
    <dbReference type="NCBI Taxonomy" id="101127"/>
    <lineage>
        <taxon>Eukaryota</taxon>
        <taxon>Fungi</taxon>
        <taxon>Fungi incertae sedis</taxon>
        <taxon>Mucoromycota</taxon>
        <taxon>Mucoromycotina</taxon>
        <taxon>Mucoromycetes</taxon>
        <taxon>Mucorales</taxon>
        <taxon>Cunninghamellaceae</taxon>
        <taxon>Hesseltinella</taxon>
    </lineage>
</organism>
<keyword evidence="1" id="KW-0175">Coiled coil</keyword>
<evidence type="ECO:0000313" key="5">
    <source>
        <dbReference type="Proteomes" id="UP000242146"/>
    </source>
</evidence>
<dbReference type="CDD" id="cd00170">
    <property type="entry name" value="SEC14"/>
    <property type="match status" value="1"/>
</dbReference>
<accession>A0A1X2GLJ8</accession>
<proteinExistence type="predicted"/>
<feature type="coiled-coil region" evidence="1">
    <location>
        <begin position="1"/>
        <end position="28"/>
    </location>
</feature>
<evidence type="ECO:0000256" key="1">
    <source>
        <dbReference type="SAM" id="Coils"/>
    </source>
</evidence>
<dbReference type="InterPro" id="IPR052432">
    <property type="entry name" value="PITP/CRAL-TRIO"/>
</dbReference>
<feature type="domain" description="CRAL-TRIO" evidence="3">
    <location>
        <begin position="109"/>
        <end position="268"/>
    </location>
</feature>
<dbReference type="Proteomes" id="UP000242146">
    <property type="component" value="Unassembled WGS sequence"/>
</dbReference>
<dbReference type="Pfam" id="PF00650">
    <property type="entry name" value="CRAL_TRIO"/>
    <property type="match status" value="1"/>
</dbReference>
<dbReference type="PROSITE" id="PS50191">
    <property type="entry name" value="CRAL_TRIO"/>
    <property type="match status" value="1"/>
</dbReference>
<dbReference type="InterPro" id="IPR036273">
    <property type="entry name" value="CRAL/TRIO_N_dom_sf"/>
</dbReference>
<dbReference type="InterPro" id="IPR001251">
    <property type="entry name" value="CRAL-TRIO_dom"/>
</dbReference>
<sequence length="537" mass="61613">MEFHEKIIQDLNEKYQSHQVTIDKLNAALRREIPLLTQEFQLSFAQVKVLEGFINDRLLLFRYLKRNKYSLPVALSLLLDTIRWRLTEQVDHLGLHHVRGLLTAPLCFFNGYDRVGRPILVIQLKHFPAFNSTEDLMEKTLPVMIFLLETSRKYLTQVTNQRMSQQIPNPVITDALFLVDFKDANNLPKDIGLLQTFIKILKRYPGTTGMVCLLNFGWMYQGMWQMIKLMLTPEAKKRVAFPKRKELLGLIDESQLLTEFGGVMERLWDLDQDPIYEAYGQPLLEKEEEEIQLGSSLSRRSSSGSLYFDSMDTWAPRLPHHQQDTSASVPPLTKLYSQPSTPPLASRQKLLHVSAMDGSLNNNVEAKDATVRRPPLATLSHQPGLINDDSSGVSSWALSQKLIALQQQKQSQRDAMQPAKPENYQKYINKTIESSLSPYVHELPGKTTVEPDEFLMQLLRDTAIEPHSQSIIKPLDLETLKEAYNLKEGPIPGFDSSLLDDSFDSRQYKNAESTYENHSDGERRHKKKEKEKKAPRP</sequence>
<name>A0A1X2GLJ8_9FUNG</name>
<dbReference type="STRING" id="101127.A0A1X2GLJ8"/>
<comment type="caution">
    <text evidence="4">The sequence shown here is derived from an EMBL/GenBank/DDBJ whole genome shotgun (WGS) entry which is preliminary data.</text>
</comment>
<evidence type="ECO:0000259" key="3">
    <source>
        <dbReference type="PROSITE" id="PS50191"/>
    </source>
</evidence>
<dbReference type="InterPro" id="IPR036865">
    <property type="entry name" value="CRAL-TRIO_dom_sf"/>
</dbReference>
<keyword evidence="5" id="KW-1185">Reference proteome</keyword>
<dbReference type="SUPFAM" id="SSF46938">
    <property type="entry name" value="CRAL/TRIO N-terminal domain"/>
    <property type="match status" value="1"/>
</dbReference>
<gene>
    <name evidence="4" type="ORF">DM01DRAFT_361297</name>
</gene>
<dbReference type="EMBL" id="MCGT01000009">
    <property type="protein sequence ID" value="ORX56718.1"/>
    <property type="molecule type" value="Genomic_DNA"/>
</dbReference>
<dbReference type="PANTHER" id="PTHR46590">
    <property type="entry name" value="PHOSPHATIDYLINOSITOL TRANSFER PROTEIN CSR1-RELATED"/>
    <property type="match status" value="1"/>
</dbReference>
<feature type="compositionally biased region" description="Basic and acidic residues" evidence="2">
    <location>
        <begin position="509"/>
        <end position="523"/>
    </location>
</feature>
<dbReference type="OrthoDB" id="75724at2759"/>
<dbReference type="PANTHER" id="PTHR46590:SF4">
    <property type="entry name" value="CRAL-TRIO DOMAIN-CONTAINING PROTEIN"/>
    <property type="match status" value="1"/>
</dbReference>
<dbReference type="AlphaFoldDB" id="A0A1X2GLJ8"/>
<protein>
    <submittedName>
        <fullName evidence="4">CRAL/TRIO domain-containing protein</fullName>
    </submittedName>
</protein>
<evidence type="ECO:0000313" key="4">
    <source>
        <dbReference type="EMBL" id="ORX56718.1"/>
    </source>
</evidence>
<dbReference type="SMART" id="SM00516">
    <property type="entry name" value="SEC14"/>
    <property type="match status" value="1"/>
</dbReference>
<dbReference type="Gene3D" id="3.40.525.10">
    <property type="entry name" value="CRAL-TRIO lipid binding domain"/>
    <property type="match status" value="1"/>
</dbReference>
<evidence type="ECO:0000256" key="2">
    <source>
        <dbReference type="SAM" id="MobiDB-lite"/>
    </source>
</evidence>
<feature type="region of interest" description="Disordered" evidence="2">
    <location>
        <begin position="509"/>
        <end position="537"/>
    </location>
</feature>
<reference evidence="4 5" key="1">
    <citation type="submission" date="2016-07" db="EMBL/GenBank/DDBJ databases">
        <title>Pervasive Adenine N6-methylation of Active Genes in Fungi.</title>
        <authorList>
            <consortium name="DOE Joint Genome Institute"/>
            <person name="Mondo S.J."/>
            <person name="Dannebaum R.O."/>
            <person name="Kuo R.C."/>
            <person name="Labutti K."/>
            <person name="Haridas S."/>
            <person name="Kuo A."/>
            <person name="Salamov A."/>
            <person name="Ahrendt S.R."/>
            <person name="Lipzen A."/>
            <person name="Sullivan W."/>
            <person name="Andreopoulos W.B."/>
            <person name="Clum A."/>
            <person name="Lindquist E."/>
            <person name="Daum C."/>
            <person name="Ramamoorthy G.K."/>
            <person name="Gryganskyi A."/>
            <person name="Culley D."/>
            <person name="Magnuson J.K."/>
            <person name="James T.Y."/>
            <person name="O'Malley M.A."/>
            <person name="Stajich J.E."/>
            <person name="Spatafora J.W."/>
            <person name="Visel A."/>
            <person name="Grigoriev I.V."/>
        </authorList>
    </citation>
    <scope>NUCLEOTIDE SEQUENCE [LARGE SCALE GENOMIC DNA]</scope>
    <source>
        <strain evidence="4 5">NRRL 3301</strain>
    </source>
</reference>
<dbReference type="SUPFAM" id="SSF52087">
    <property type="entry name" value="CRAL/TRIO domain"/>
    <property type="match status" value="1"/>
</dbReference>